<evidence type="ECO:0000256" key="3">
    <source>
        <dbReference type="SAM" id="SignalP"/>
    </source>
</evidence>
<gene>
    <name evidence="5" type="ORF">CINC_LOCUS12747</name>
</gene>
<reference evidence="5" key="1">
    <citation type="submission" date="2021-12" db="EMBL/GenBank/DDBJ databases">
        <authorList>
            <person name="King R."/>
        </authorList>
    </citation>
    <scope>NUCLEOTIDE SEQUENCE</scope>
</reference>
<accession>A0A9N8KRQ8</accession>
<protein>
    <recommendedName>
        <fullName evidence="4">TIL domain-containing protein</fullName>
    </recommendedName>
</protein>
<keyword evidence="1" id="KW-0646">Protease inhibitor</keyword>
<feature type="chain" id="PRO_5040197658" description="TIL domain-containing protein" evidence="3">
    <location>
        <begin position="20"/>
        <end position="161"/>
    </location>
</feature>
<dbReference type="CDD" id="cd19941">
    <property type="entry name" value="TIL"/>
    <property type="match status" value="2"/>
</dbReference>
<dbReference type="AlphaFoldDB" id="A0A9N8KRQ8"/>
<dbReference type="GO" id="GO:0030414">
    <property type="term" value="F:peptidase inhibitor activity"/>
    <property type="evidence" value="ECO:0007669"/>
    <property type="project" value="UniProtKB-KW"/>
</dbReference>
<evidence type="ECO:0000313" key="6">
    <source>
        <dbReference type="Proteomes" id="UP001154114"/>
    </source>
</evidence>
<organism evidence="5 6">
    <name type="scientific">Chrysodeixis includens</name>
    <name type="common">Soybean looper</name>
    <name type="synonym">Pseudoplusia includens</name>
    <dbReference type="NCBI Taxonomy" id="689277"/>
    <lineage>
        <taxon>Eukaryota</taxon>
        <taxon>Metazoa</taxon>
        <taxon>Ecdysozoa</taxon>
        <taxon>Arthropoda</taxon>
        <taxon>Hexapoda</taxon>
        <taxon>Insecta</taxon>
        <taxon>Pterygota</taxon>
        <taxon>Neoptera</taxon>
        <taxon>Endopterygota</taxon>
        <taxon>Lepidoptera</taxon>
        <taxon>Glossata</taxon>
        <taxon>Ditrysia</taxon>
        <taxon>Noctuoidea</taxon>
        <taxon>Noctuidae</taxon>
        <taxon>Plusiinae</taxon>
        <taxon>Chrysodeixis</taxon>
    </lineage>
</organism>
<keyword evidence="6" id="KW-1185">Reference proteome</keyword>
<keyword evidence="2" id="KW-1015">Disulfide bond</keyword>
<evidence type="ECO:0000256" key="1">
    <source>
        <dbReference type="ARBA" id="ARBA00022690"/>
    </source>
</evidence>
<dbReference type="EMBL" id="LR824011">
    <property type="protein sequence ID" value="CAD0198474.1"/>
    <property type="molecule type" value="Genomic_DNA"/>
</dbReference>
<evidence type="ECO:0000313" key="5">
    <source>
        <dbReference type="EMBL" id="CAD0198474.1"/>
    </source>
</evidence>
<dbReference type="SUPFAM" id="SSF57567">
    <property type="entry name" value="Serine protease inhibitors"/>
    <property type="match status" value="2"/>
</dbReference>
<feature type="domain" description="TIL" evidence="4">
    <location>
        <begin position="91"/>
        <end position="148"/>
    </location>
</feature>
<sequence>MLRLLIVVAIACFSVICHGFGFEDFVKCKADEEFSCIQPCPGETTCSNRDDGLICLAVLQPCLPLCICKDNRLRSDNGTCITNEECNKWKCPGANEHFECGFECDKECASLDGPKNCTIEMWTCEHGCYCDEGYARDADRNCIPIEDCAEDGETTTESALI</sequence>
<feature type="signal peptide" evidence="3">
    <location>
        <begin position="1"/>
        <end position="19"/>
    </location>
</feature>
<dbReference type="Proteomes" id="UP001154114">
    <property type="component" value="Chromosome 8"/>
</dbReference>
<dbReference type="InterPro" id="IPR002919">
    <property type="entry name" value="TIL_dom"/>
</dbReference>
<dbReference type="OrthoDB" id="6236007at2759"/>
<dbReference type="InterPro" id="IPR036084">
    <property type="entry name" value="Ser_inhib-like_sf"/>
</dbReference>
<dbReference type="FunFam" id="2.10.25.10:FF:000674">
    <property type="entry name" value="Mucin-2"/>
    <property type="match status" value="1"/>
</dbReference>
<dbReference type="Pfam" id="PF01826">
    <property type="entry name" value="TIL"/>
    <property type="match status" value="1"/>
</dbReference>
<evidence type="ECO:0000256" key="2">
    <source>
        <dbReference type="ARBA" id="ARBA00023157"/>
    </source>
</evidence>
<dbReference type="Gene3D" id="2.10.25.10">
    <property type="entry name" value="Laminin"/>
    <property type="match status" value="2"/>
</dbReference>
<proteinExistence type="predicted"/>
<evidence type="ECO:0000259" key="4">
    <source>
        <dbReference type="Pfam" id="PF01826"/>
    </source>
</evidence>
<keyword evidence="3" id="KW-0732">Signal</keyword>
<name>A0A9N8KRQ8_CHRIL</name>